<evidence type="ECO:0000313" key="2">
    <source>
        <dbReference type="EMBL" id="CAL8084943.1"/>
    </source>
</evidence>
<keyword evidence="3" id="KW-1185">Reference proteome</keyword>
<evidence type="ECO:0000256" key="1">
    <source>
        <dbReference type="SAM" id="MobiDB-lite"/>
    </source>
</evidence>
<proteinExistence type="predicted"/>
<feature type="compositionally biased region" description="Polar residues" evidence="1">
    <location>
        <begin position="1"/>
        <end position="17"/>
    </location>
</feature>
<reference evidence="2 3" key="1">
    <citation type="submission" date="2024-08" db="EMBL/GenBank/DDBJ databases">
        <authorList>
            <person name="Cucini C."/>
            <person name="Frati F."/>
        </authorList>
    </citation>
    <scope>NUCLEOTIDE SEQUENCE [LARGE SCALE GENOMIC DNA]</scope>
</reference>
<evidence type="ECO:0000313" key="3">
    <source>
        <dbReference type="Proteomes" id="UP001642540"/>
    </source>
</evidence>
<dbReference type="EMBL" id="CAXLJM020000019">
    <property type="protein sequence ID" value="CAL8084943.1"/>
    <property type="molecule type" value="Genomic_DNA"/>
</dbReference>
<feature type="compositionally biased region" description="Low complexity" evidence="1">
    <location>
        <begin position="343"/>
        <end position="358"/>
    </location>
</feature>
<feature type="compositionally biased region" description="Polar residues" evidence="1">
    <location>
        <begin position="76"/>
        <end position="85"/>
    </location>
</feature>
<comment type="caution">
    <text evidence="2">The sequence shown here is derived from an EMBL/GenBank/DDBJ whole genome shotgun (WGS) entry which is preliminary data.</text>
</comment>
<accession>A0ABP1Q0N2</accession>
<name>A0ABP1Q0N2_9HEXA</name>
<feature type="region of interest" description="Disordered" evidence="1">
    <location>
        <begin position="1"/>
        <end position="112"/>
    </location>
</feature>
<gene>
    <name evidence="2" type="ORF">ODALV1_LOCUS5955</name>
</gene>
<feature type="compositionally biased region" description="Polar residues" evidence="1">
    <location>
        <begin position="48"/>
        <end position="62"/>
    </location>
</feature>
<feature type="compositionally biased region" description="Low complexity" evidence="1">
    <location>
        <begin position="29"/>
        <end position="42"/>
    </location>
</feature>
<protein>
    <submittedName>
        <fullName evidence="2">Uncharacterized protein</fullName>
    </submittedName>
</protein>
<organism evidence="2 3">
    <name type="scientific">Orchesella dallaii</name>
    <dbReference type="NCBI Taxonomy" id="48710"/>
    <lineage>
        <taxon>Eukaryota</taxon>
        <taxon>Metazoa</taxon>
        <taxon>Ecdysozoa</taxon>
        <taxon>Arthropoda</taxon>
        <taxon>Hexapoda</taxon>
        <taxon>Collembola</taxon>
        <taxon>Entomobryomorpha</taxon>
        <taxon>Entomobryoidea</taxon>
        <taxon>Orchesellidae</taxon>
        <taxon>Orchesellinae</taxon>
        <taxon>Orchesella</taxon>
    </lineage>
</organism>
<sequence length="923" mass="106434">MEANNERTNVSSRNGNSAVRRVLQEDEATPNPSTSSPVASSPPRVPGTPTQRVSGITTQGVSPGTPIRVRTLHSHWGNSPTNNENVVEIPSKKRKSTTPKSTPSKRTNRNATEPLVFEHEDDDTDMDKLEEAVDPFSIHRLNLDKLRSNSIPDLSEEKLVEQLMKDINSTFGKDSNITFEKRIPRNHSENQSDNDNNFNFIVVTYVQKITQRDKFLRQLQIYETVQRVNNIVFYIRSDEIFAITTGQSWPKIQDYCCRNFPYIISGRIASREGSYQESLKPLTGNVIMQKTTKKIATLFDQLSNIRYNSTKEIRSNASIFWLKEFKHKNTSSSQEEVEEEENPSSPSSSAPTSTSSSTQRKIKLTLGMAYLRIQKQMKLQNVPELLDHFSKICRNEETFSFPSKIKEIQHDDFQKITPAPNSIFQEGEEHILSIFYKFIHNERQDILKEFELCDKHVEDFYMSSNFTLKYNGDMLENFPKIPLVIDVFRALKRKCEQLTKAKDFAEFQSRFSNVKLEFELSDGNIVSRKLSSLIGCEIIKGGNVYMKSIGMWFELREGFHYEFQQMFHELLNKDGLLLSEEDPGYLKTRWNQDTMPFLKDYVNSYESEDNFFIPPQSQSSSSSRENESRKNKFIFDLMQVNREENGHHSIFIYHVFPSFDTKIRGASTRLEMFLETLKQVGKKEGSEMDDDNDHNYDSMNLSQSLSDVYSSQSSQDSRFVQLFPSFEIFRQTFLEHGKVTFVAAFRTSQENVVAETHPFMEPDEYIAAALDSCLRTKRSLNLEKNLQFSFNIENIQVLILNQLSQSSGDKICAELDIPPEGVASAILDKLLENRWCKNKEGQVEIGDKQVCDKLLTLKNSRGFRLFKNDEVNEEIFELLRPHFITQFPGIFHKLECVIMHDSTVAHSVPRLNFKIMGIKDADE</sequence>
<feature type="region of interest" description="Disordered" evidence="1">
    <location>
        <begin position="331"/>
        <end position="360"/>
    </location>
</feature>
<dbReference type="Proteomes" id="UP001642540">
    <property type="component" value="Unassembled WGS sequence"/>
</dbReference>